<dbReference type="AlphaFoldDB" id="A0ABD0KUZ9"/>
<comment type="catalytic activity">
    <reaction evidence="14">
        <text>L-tyrosyl-[protein] + ATP = O-phospho-L-tyrosyl-[protein] + ADP + H(+)</text>
        <dbReference type="Rhea" id="RHEA:10596"/>
        <dbReference type="Rhea" id="RHEA-COMP:10136"/>
        <dbReference type="Rhea" id="RHEA-COMP:20101"/>
        <dbReference type="ChEBI" id="CHEBI:15378"/>
        <dbReference type="ChEBI" id="CHEBI:30616"/>
        <dbReference type="ChEBI" id="CHEBI:46858"/>
        <dbReference type="ChEBI" id="CHEBI:61978"/>
        <dbReference type="ChEBI" id="CHEBI:456216"/>
        <dbReference type="EC" id="2.7.10.1"/>
    </reaction>
</comment>
<dbReference type="GO" id="GO:0004714">
    <property type="term" value="F:transmembrane receptor protein tyrosine kinase activity"/>
    <property type="evidence" value="ECO:0007669"/>
    <property type="project" value="UniProtKB-EC"/>
</dbReference>
<dbReference type="InterPro" id="IPR050122">
    <property type="entry name" value="RTK"/>
</dbReference>
<evidence type="ECO:0000256" key="7">
    <source>
        <dbReference type="ARBA" id="ARBA00022777"/>
    </source>
</evidence>
<evidence type="ECO:0000256" key="9">
    <source>
        <dbReference type="ARBA" id="ARBA00022989"/>
    </source>
</evidence>
<dbReference type="PROSITE" id="PS00107">
    <property type="entry name" value="PROTEIN_KINASE_ATP"/>
    <property type="match status" value="1"/>
</dbReference>
<comment type="caution">
    <text evidence="18">The sequence shown here is derived from an EMBL/GenBank/DDBJ whole genome shotgun (WGS) entry which is preliminary data.</text>
</comment>
<dbReference type="GO" id="GO:0048468">
    <property type="term" value="P:cell development"/>
    <property type="evidence" value="ECO:0007669"/>
    <property type="project" value="UniProtKB-ARBA"/>
</dbReference>
<evidence type="ECO:0000256" key="15">
    <source>
        <dbReference type="PROSITE-ProRule" id="PRU10141"/>
    </source>
</evidence>
<dbReference type="GO" id="GO:0005524">
    <property type="term" value="F:ATP binding"/>
    <property type="evidence" value="ECO:0007669"/>
    <property type="project" value="UniProtKB-UniRule"/>
</dbReference>
<dbReference type="SMART" id="SM00219">
    <property type="entry name" value="TyrKc"/>
    <property type="match status" value="1"/>
</dbReference>
<dbReference type="FunFam" id="1.10.510.10:FF:001512">
    <property type="entry name" value="Receptor tyrosine-protein kinase erbB-2"/>
    <property type="match status" value="1"/>
</dbReference>
<proteinExistence type="predicted"/>
<evidence type="ECO:0000256" key="12">
    <source>
        <dbReference type="ARBA" id="ARBA00023170"/>
    </source>
</evidence>
<evidence type="ECO:0000256" key="5">
    <source>
        <dbReference type="ARBA" id="ARBA00022692"/>
    </source>
</evidence>
<keyword evidence="12" id="KW-0675">Receptor</keyword>
<reference evidence="18 19" key="1">
    <citation type="journal article" date="2023" name="Sci. Data">
        <title>Genome assembly of the Korean intertidal mud-creeper Batillaria attramentaria.</title>
        <authorList>
            <person name="Patra A.K."/>
            <person name="Ho P.T."/>
            <person name="Jun S."/>
            <person name="Lee S.J."/>
            <person name="Kim Y."/>
            <person name="Won Y.J."/>
        </authorList>
    </citation>
    <scope>NUCLEOTIDE SEQUENCE [LARGE SCALE GENOMIC DNA]</scope>
    <source>
        <strain evidence="18">Wonlab-2016</strain>
    </source>
</reference>
<keyword evidence="13" id="KW-0325">Glycoprotein</keyword>
<name>A0ABD0KUZ9_9CAEN</name>
<dbReference type="PANTHER" id="PTHR24416:SF564">
    <property type="entry name" value="MACROPHAGE-STIMULATING PROTEIN RECEPTOR"/>
    <property type="match status" value="1"/>
</dbReference>
<feature type="domain" description="Protein kinase" evidence="17">
    <location>
        <begin position="645"/>
        <end position="883"/>
    </location>
</feature>
<dbReference type="EC" id="2.7.10.1" evidence="3"/>
<keyword evidence="11" id="KW-0829">Tyrosine-protein kinase</keyword>
<dbReference type="Pfam" id="PF01833">
    <property type="entry name" value="TIG"/>
    <property type="match status" value="1"/>
</dbReference>
<dbReference type="EMBL" id="JACVVK020000125">
    <property type="protein sequence ID" value="KAK7490602.1"/>
    <property type="molecule type" value="Genomic_DNA"/>
</dbReference>
<dbReference type="CDD" id="cd00192">
    <property type="entry name" value="PTKc"/>
    <property type="match status" value="1"/>
</dbReference>
<evidence type="ECO:0000256" key="13">
    <source>
        <dbReference type="ARBA" id="ARBA00023180"/>
    </source>
</evidence>
<dbReference type="PROSITE" id="PS00109">
    <property type="entry name" value="PROTEIN_KINASE_TYR"/>
    <property type="match status" value="1"/>
</dbReference>
<dbReference type="SUPFAM" id="SSF81296">
    <property type="entry name" value="E set domains"/>
    <property type="match status" value="1"/>
</dbReference>
<evidence type="ECO:0000256" key="10">
    <source>
        <dbReference type="ARBA" id="ARBA00023136"/>
    </source>
</evidence>
<dbReference type="InterPro" id="IPR001245">
    <property type="entry name" value="Ser-Thr/Tyr_kinase_cat_dom"/>
</dbReference>
<dbReference type="InterPro" id="IPR017441">
    <property type="entry name" value="Protein_kinase_ATP_BS"/>
</dbReference>
<dbReference type="Gene3D" id="1.10.510.10">
    <property type="entry name" value="Transferase(Phosphotransferase) domain 1"/>
    <property type="match status" value="1"/>
</dbReference>
<dbReference type="InterPro" id="IPR011009">
    <property type="entry name" value="Kinase-like_dom_sf"/>
</dbReference>
<sequence length="883" mass="98469">MVIQRKRGEFGMRSQTVIPGGRDVGSVISVFTHTERVNEKKSNMSRALDDRMTIYVALSSGRIHKVHAEWVERGKVEMTQLNEEPLDILPADRKGRTPRRDFAVSSQHYYMLIGTNVVRRPLDYCLDIDTCLQCSDVPGCAWCSSTRTCQLEAKQDSIHCTVPALTGNTSEKSCSVTVHQMTYSTTAEDVFQYKTPSVRSFHPMKMLRRESGDVSFYGHNLDIGSHASVTFGDGTECKMNSHRKENELKCHLHSPKTPVTTEKCYEVVVSIDQARLHLPDNQTFCRSQDPNVTGIHPTWTFVGGGVPVTVRGRNLNVVNKVHLGIAVQQPDKNTTSKTDDMTCEACSDDSCIVCCSPDITDLVTSTSGGNASGSVYFNMTSRDEKNVSYGQVDNLVVQLLPDPEFWFGGTKGPSCLQTPNRKTLKIAGKNIPHKSWVQVRIGHQNCTVLTSTPTSLTCGLQETMSAIAGTNESHPRRRRQRSSQTVSLYENNSYPDEIRRSPCRRRARDLADLPEGTYRIAIFIRGRRFFSACIVLSESAITAGTPQKLKATLLYTVVGAVAGIILLVLLTVVCCLYVRHAKRRQFERRYQEQGSGASGASLIPSPIGSAENTYVSLAHLLNPKHDKKKKREIHEKGLLIQRKYLTLGSVIGHGNFGCVYEGYLQRRSSGSNTSDDDQRVAVKTLLDPVTHAIDLQGFINEALLMKDFDHDHVLGLLGLSEGDRGLPLVVLPFMPRGDLLTYVKDENMEMTVGDVLRFCTDIASGMEYLAGQKLVHRDLAARNCMLDDDLRVKVADFGLCRDVYEKGYYHSDNKKKLPIRWMAIESIEKGTYSSKSDVWSLGVVVWELTTRGITPYPGVEGWDILRYLLAGRRLDQPLLCPDP</sequence>
<organism evidence="18 19">
    <name type="scientific">Batillaria attramentaria</name>
    <dbReference type="NCBI Taxonomy" id="370345"/>
    <lineage>
        <taxon>Eukaryota</taxon>
        <taxon>Metazoa</taxon>
        <taxon>Spiralia</taxon>
        <taxon>Lophotrochozoa</taxon>
        <taxon>Mollusca</taxon>
        <taxon>Gastropoda</taxon>
        <taxon>Caenogastropoda</taxon>
        <taxon>Sorbeoconcha</taxon>
        <taxon>Cerithioidea</taxon>
        <taxon>Batillariidae</taxon>
        <taxon>Batillaria</taxon>
    </lineage>
</organism>
<dbReference type="Gene3D" id="2.60.40.10">
    <property type="entry name" value="Immunoglobulins"/>
    <property type="match status" value="1"/>
</dbReference>
<feature type="non-terminal residue" evidence="18">
    <location>
        <position position="883"/>
    </location>
</feature>
<dbReference type="SUPFAM" id="SSF56112">
    <property type="entry name" value="Protein kinase-like (PK-like)"/>
    <property type="match status" value="1"/>
</dbReference>
<keyword evidence="5 16" id="KW-0812">Transmembrane</keyword>
<dbReference type="InterPro" id="IPR014756">
    <property type="entry name" value="Ig_E-set"/>
</dbReference>
<dbReference type="GO" id="GO:0050793">
    <property type="term" value="P:regulation of developmental process"/>
    <property type="evidence" value="ECO:0007669"/>
    <property type="project" value="UniProtKB-ARBA"/>
</dbReference>
<dbReference type="InterPro" id="IPR013783">
    <property type="entry name" value="Ig-like_fold"/>
</dbReference>
<evidence type="ECO:0000256" key="2">
    <source>
        <dbReference type="ARBA" id="ARBA00004308"/>
    </source>
</evidence>
<gene>
    <name evidence="18" type="ORF">BaRGS_00018205</name>
</gene>
<keyword evidence="4" id="KW-0808">Transferase</keyword>
<keyword evidence="9 16" id="KW-1133">Transmembrane helix</keyword>
<feature type="binding site" evidence="15">
    <location>
        <position position="683"/>
    </location>
    <ligand>
        <name>ATP</name>
        <dbReference type="ChEBI" id="CHEBI:30616"/>
    </ligand>
</feature>
<keyword evidence="19" id="KW-1185">Reference proteome</keyword>
<comment type="subcellular location">
    <subcellularLocation>
        <location evidence="2">Endomembrane system</location>
    </subcellularLocation>
    <subcellularLocation>
        <location evidence="1">Membrane</location>
        <topology evidence="1">Single-pass membrane protein</topology>
    </subcellularLocation>
</comment>
<evidence type="ECO:0000256" key="6">
    <source>
        <dbReference type="ARBA" id="ARBA00022741"/>
    </source>
</evidence>
<keyword evidence="10 16" id="KW-0472">Membrane</keyword>
<dbReference type="PANTHER" id="PTHR24416">
    <property type="entry name" value="TYROSINE-PROTEIN KINASE RECEPTOR"/>
    <property type="match status" value="1"/>
</dbReference>
<evidence type="ECO:0000259" key="17">
    <source>
        <dbReference type="PROSITE" id="PS50011"/>
    </source>
</evidence>
<feature type="transmembrane region" description="Helical" evidence="16">
    <location>
        <begin position="553"/>
        <end position="578"/>
    </location>
</feature>
<evidence type="ECO:0000256" key="16">
    <source>
        <dbReference type="SAM" id="Phobius"/>
    </source>
</evidence>
<keyword evidence="7" id="KW-0418">Kinase</keyword>
<accession>A0ABD0KUZ9</accession>
<evidence type="ECO:0000256" key="1">
    <source>
        <dbReference type="ARBA" id="ARBA00004167"/>
    </source>
</evidence>
<evidence type="ECO:0000313" key="18">
    <source>
        <dbReference type="EMBL" id="KAK7490602.1"/>
    </source>
</evidence>
<keyword evidence="8 15" id="KW-0067">ATP-binding</keyword>
<dbReference type="GO" id="GO:0016020">
    <property type="term" value="C:membrane"/>
    <property type="evidence" value="ECO:0007669"/>
    <property type="project" value="UniProtKB-SubCell"/>
</dbReference>
<dbReference type="InterPro" id="IPR008266">
    <property type="entry name" value="Tyr_kinase_AS"/>
</dbReference>
<evidence type="ECO:0000313" key="19">
    <source>
        <dbReference type="Proteomes" id="UP001519460"/>
    </source>
</evidence>
<dbReference type="InterPro" id="IPR000719">
    <property type="entry name" value="Prot_kinase_dom"/>
</dbReference>
<dbReference type="InterPro" id="IPR020635">
    <property type="entry name" value="Tyr_kinase_cat_dom"/>
</dbReference>
<keyword evidence="6 15" id="KW-0547">Nucleotide-binding</keyword>
<evidence type="ECO:0000256" key="14">
    <source>
        <dbReference type="ARBA" id="ARBA00051243"/>
    </source>
</evidence>
<protein>
    <recommendedName>
        <fullName evidence="3">receptor protein-tyrosine kinase</fullName>
        <ecNumber evidence="3">2.7.10.1</ecNumber>
    </recommendedName>
</protein>
<dbReference type="PROSITE" id="PS50011">
    <property type="entry name" value="PROTEIN_KINASE_DOM"/>
    <property type="match status" value="1"/>
</dbReference>
<evidence type="ECO:0000256" key="4">
    <source>
        <dbReference type="ARBA" id="ARBA00022679"/>
    </source>
</evidence>
<evidence type="ECO:0000256" key="11">
    <source>
        <dbReference type="ARBA" id="ARBA00023137"/>
    </source>
</evidence>
<dbReference type="Proteomes" id="UP001519460">
    <property type="component" value="Unassembled WGS sequence"/>
</dbReference>
<dbReference type="InterPro" id="IPR002909">
    <property type="entry name" value="IPT_dom"/>
</dbReference>
<evidence type="ECO:0000256" key="8">
    <source>
        <dbReference type="ARBA" id="ARBA00022840"/>
    </source>
</evidence>
<dbReference type="PRINTS" id="PR00109">
    <property type="entry name" value="TYRKINASE"/>
</dbReference>
<dbReference type="GO" id="GO:0012505">
    <property type="term" value="C:endomembrane system"/>
    <property type="evidence" value="ECO:0007669"/>
    <property type="project" value="UniProtKB-SubCell"/>
</dbReference>
<evidence type="ECO:0000256" key="3">
    <source>
        <dbReference type="ARBA" id="ARBA00011902"/>
    </source>
</evidence>
<dbReference type="Pfam" id="PF07714">
    <property type="entry name" value="PK_Tyr_Ser-Thr"/>
    <property type="match status" value="1"/>
</dbReference>
<dbReference type="Gene3D" id="3.30.200.20">
    <property type="entry name" value="Phosphorylase Kinase, domain 1"/>
    <property type="match status" value="1"/>
</dbReference>
<dbReference type="GO" id="GO:0030182">
    <property type="term" value="P:neuron differentiation"/>
    <property type="evidence" value="ECO:0007669"/>
    <property type="project" value="UniProtKB-ARBA"/>
</dbReference>